<dbReference type="EMBL" id="AZHX01000559">
    <property type="protein sequence ID" value="ETX06965.1"/>
    <property type="molecule type" value="Genomic_DNA"/>
</dbReference>
<evidence type="ECO:0000313" key="2">
    <source>
        <dbReference type="Proteomes" id="UP000019140"/>
    </source>
</evidence>
<accession>W4M9W3</accession>
<sequence length="88" mass="10191">MLGLFASYKIRVFKGERYALLKNPFSLLPALMMTAGSAHDVSELKERKMMARRARKLRIVSHVRTKKVLRGGNGLVYDAFWRWLLIPN</sequence>
<keyword evidence="2" id="KW-1185">Reference proteome</keyword>
<name>W4M9W3_9BACT</name>
<organism evidence="1 2">
    <name type="scientific">Candidatus Entotheonella gemina</name>
    <dbReference type="NCBI Taxonomy" id="1429439"/>
    <lineage>
        <taxon>Bacteria</taxon>
        <taxon>Pseudomonadati</taxon>
        <taxon>Nitrospinota/Tectimicrobiota group</taxon>
        <taxon>Candidatus Tectimicrobiota</taxon>
        <taxon>Candidatus Entotheonellia</taxon>
        <taxon>Candidatus Entotheonellales</taxon>
        <taxon>Candidatus Entotheonellaceae</taxon>
        <taxon>Candidatus Entotheonella</taxon>
    </lineage>
</organism>
<proteinExistence type="predicted"/>
<dbReference type="AlphaFoldDB" id="W4M9W3"/>
<protein>
    <submittedName>
        <fullName evidence="1">Uncharacterized protein</fullName>
    </submittedName>
</protein>
<dbReference type="HOGENOM" id="CLU_2463334_0_0_7"/>
<dbReference type="Proteomes" id="UP000019140">
    <property type="component" value="Unassembled WGS sequence"/>
</dbReference>
<reference evidence="1 2" key="1">
    <citation type="journal article" date="2014" name="Nature">
        <title>An environmental bacterial taxon with a large and distinct metabolic repertoire.</title>
        <authorList>
            <person name="Wilson M.C."/>
            <person name="Mori T."/>
            <person name="Ruckert C."/>
            <person name="Uria A.R."/>
            <person name="Helf M.J."/>
            <person name="Takada K."/>
            <person name="Gernert C."/>
            <person name="Steffens U.A."/>
            <person name="Heycke N."/>
            <person name="Schmitt S."/>
            <person name="Rinke C."/>
            <person name="Helfrich E.J."/>
            <person name="Brachmann A.O."/>
            <person name="Gurgui C."/>
            <person name="Wakimoto T."/>
            <person name="Kracht M."/>
            <person name="Crusemann M."/>
            <person name="Hentschel U."/>
            <person name="Abe I."/>
            <person name="Matsunaga S."/>
            <person name="Kalinowski J."/>
            <person name="Takeyama H."/>
            <person name="Piel J."/>
        </authorList>
    </citation>
    <scope>NUCLEOTIDE SEQUENCE [LARGE SCALE GENOMIC DNA]</scope>
    <source>
        <strain evidence="2">TSY2</strain>
    </source>
</reference>
<comment type="caution">
    <text evidence="1">The sequence shown here is derived from an EMBL/GenBank/DDBJ whole genome shotgun (WGS) entry which is preliminary data.</text>
</comment>
<gene>
    <name evidence="1" type="ORF">ETSY2_13950</name>
</gene>
<evidence type="ECO:0000313" key="1">
    <source>
        <dbReference type="EMBL" id="ETX06965.1"/>
    </source>
</evidence>